<evidence type="ECO:0000256" key="1">
    <source>
        <dbReference type="ARBA" id="ARBA00005417"/>
    </source>
</evidence>
<evidence type="ECO:0000256" key="4">
    <source>
        <dbReference type="ARBA" id="ARBA00022840"/>
    </source>
</evidence>
<sequence>MQEMYNYTHSETETNGLIYCRSLSKIYGYGEHRTEALKQVNVNLAQGEITAIMGPSGCGKTTLLQCISGMDDLTEGEIWFRGKAVHRMGEDEKDALRAESMGFVFQNYNLIPVLTAVENVELPMLTKGYSRKKSRSIALDALGKVGLFDRQNHKPSQMSGGQQQRVALARAIVHKPLIVWADEPTGALDRQTSDKMLDLMDYLNKEEGMTFVIVTHDPHVAARAGRIIYMDSGSIIHEKRTVTER</sequence>
<comment type="similarity">
    <text evidence="1">Belongs to the ABC transporter superfamily.</text>
</comment>
<proteinExistence type="inferred from homology"/>
<dbReference type="RefSeq" id="WP_379893111.1">
    <property type="nucleotide sequence ID" value="NZ_CBCSCT010000013.1"/>
</dbReference>
<dbReference type="CDD" id="cd03255">
    <property type="entry name" value="ABC_MJ0796_LolCDE_FtsE"/>
    <property type="match status" value="1"/>
</dbReference>
<name>A0ABW1ILK3_9BACL</name>
<dbReference type="Pfam" id="PF00005">
    <property type="entry name" value="ABC_tran"/>
    <property type="match status" value="1"/>
</dbReference>
<dbReference type="InterPro" id="IPR003593">
    <property type="entry name" value="AAA+_ATPase"/>
</dbReference>
<dbReference type="InterPro" id="IPR017911">
    <property type="entry name" value="MacB-like_ATP-bd"/>
</dbReference>
<evidence type="ECO:0000256" key="2">
    <source>
        <dbReference type="ARBA" id="ARBA00022448"/>
    </source>
</evidence>
<dbReference type="InterPro" id="IPR003439">
    <property type="entry name" value="ABC_transporter-like_ATP-bd"/>
</dbReference>
<dbReference type="GO" id="GO:0005524">
    <property type="term" value="F:ATP binding"/>
    <property type="evidence" value="ECO:0007669"/>
    <property type="project" value="UniProtKB-KW"/>
</dbReference>
<dbReference type="PANTHER" id="PTHR42798:SF2">
    <property type="entry name" value="ABC TRANSPORTER ATP-BINDING PROTEIN MG467-RELATED"/>
    <property type="match status" value="1"/>
</dbReference>
<keyword evidence="7" id="KW-1185">Reference proteome</keyword>
<keyword evidence="4 6" id="KW-0067">ATP-binding</keyword>
<comment type="caution">
    <text evidence="6">The sequence shown here is derived from an EMBL/GenBank/DDBJ whole genome shotgun (WGS) entry which is preliminary data.</text>
</comment>
<reference evidence="7" key="1">
    <citation type="journal article" date="2019" name="Int. J. Syst. Evol. Microbiol.">
        <title>The Global Catalogue of Microorganisms (GCM) 10K type strain sequencing project: providing services to taxonomists for standard genome sequencing and annotation.</title>
        <authorList>
            <consortium name="The Broad Institute Genomics Platform"/>
            <consortium name="The Broad Institute Genome Sequencing Center for Infectious Disease"/>
            <person name="Wu L."/>
            <person name="Ma J."/>
        </authorList>
    </citation>
    <scope>NUCLEOTIDE SEQUENCE [LARGE SCALE GENOMIC DNA]</scope>
    <source>
        <strain evidence="7">CCM 8749</strain>
    </source>
</reference>
<dbReference type="SUPFAM" id="SSF52540">
    <property type="entry name" value="P-loop containing nucleoside triphosphate hydrolases"/>
    <property type="match status" value="1"/>
</dbReference>
<evidence type="ECO:0000256" key="3">
    <source>
        <dbReference type="ARBA" id="ARBA00022741"/>
    </source>
</evidence>
<evidence type="ECO:0000313" key="6">
    <source>
        <dbReference type="EMBL" id="MFC5985863.1"/>
    </source>
</evidence>
<dbReference type="PROSITE" id="PS50893">
    <property type="entry name" value="ABC_TRANSPORTER_2"/>
    <property type="match status" value="1"/>
</dbReference>
<accession>A0ABW1ILK3</accession>
<protein>
    <submittedName>
        <fullName evidence="6">ABC transporter ATP-binding protein</fullName>
    </submittedName>
</protein>
<evidence type="ECO:0000313" key="7">
    <source>
        <dbReference type="Proteomes" id="UP001596250"/>
    </source>
</evidence>
<keyword evidence="3" id="KW-0547">Nucleotide-binding</keyword>
<organism evidence="6 7">
    <name type="scientific">Marinicrinis lubricantis</name>
    <dbReference type="NCBI Taxonomy" id="2086470"/>
    <lineage>
        <taxon>Bacteria</taxon>
        <taxon>Bacillati</taxon>
        <taxon>Bacillota</taxon>
        <taxon>Bacilli</taxon>
        <taxon>Bacillales</taxon>
        <taxon>Paenibacillaceae</taxon>
    </lineage>
</organism>
<gene>
    <name evidence="6" type="ORF">ACFPXP_05390</name>
</gene>
<dbReference type="PANTHER" id="PTHR42798">
    <property type="entry name" value="LIPOPROTEIN-RELEASING SYSTEM ATP-BINDING PROTEIN LOLD"/>
    <property type="match status" value="1"/>
</dbReference>
<dbReference type="SMART" id="SM00382">
    <property type="entry name" value="AAA"/>
    <property type="match status" value="1"/>
</dbReference>
<evidence type="ECO:0000259" key="5">
    <source>
        <dbReference type="PROSITE" id="PS50893"/>
    </source>
</evidence>
<dbReference type="Gene3D" id="3.40.50.300">
    <property type="entry name" value="P-loop containing nucleotide triphosphate hydrolases"/>
    <property type="match status" value="1"/>
</dbReference>
<feature type="domain" description="ABC transporter" evidence="5">
    <location>
        <begin position="18"/>
        <end position="245"/>
    </location>
</feature>
<dbReference type="PROSITE" id="PS00211">
    <property type="entry name" value="ABC_TRANSPORTER_1"/>
    <property type="match status" value="1"/>
</dbReference>
<dbReference type="InterPro" id="IPR027417">
    <property type="entry name" value="P-loop_NTPase"/>
</dbReference>
<dbReference type="InterPro" id="IPR017871">
    <property type="entry name" value="ABC_transporter-like_CS"/>
</dbReference>
<dbReference type="EMBL" id="JBHSQV010000032">
    <property type="protein sequence ID" value="MFC5985863.1"/>
    <property type="molecule type" value="Genomic_DNA"/>
</dbReference>
<dbReference type="Proteomes" id="UP001596250">
    <property type="component" value="Unassembled WGS sequence"/>
</dbReference>
<keyword evidence="2" id="KW-0813">Transport</keyword>